<dbReference type="InterPro" id="IPR042095">
    <property type="entry name" value="SUMF_sf"/>
</dbReference>
<proteinExistence type="predicted"/>
<dbReference type="Pfam" id="PF03781">
    <property type="entry name" value="FGE-sulfatase"/>
    <property type="match status" value="1"/>
</dbReference>
<dbReference type="SUPFAM" id="SSF56436">
    <property type="entry name" value="C-type lectin-like"/>
    <property type="match status" value="1"/>
</dbReference>
<gene>
    <name evidence="3" type="ORF">FAM09_04590</name>
</gene>
<feature type="signal peptide" evidence="1">
    <location>
        <begin position="1"/>
        <end position="19"/>
    </location>
</feature>
<organism evidence="3 4">
    <name type="scientific">Niastella caeni</name>
    <dbReference type="NCBI Taxonomy" id="2569763"/>
    <lineage>
        <taxon>Bacteria</taxon>
        <taxon>Pseudomonadati</taxon>
        <taxon>Bacteroidota</taxon>
        <taxon>Chitinophagia</taxon>
        <taxon>Chitinophagales</taxon>
        <taxon>Chitinophagaceae</taxon>
        <taxon>Niastella</taxon>
    </lineage>
</organism>
<protein>
    <submittedName>
        <fullName evidence="3">Formylglycine-generating enzyme family protein</fullName>
    </submittedName>
</protein>
<dbReference type="Gene3D" id="3.90.1580.10">
    <property type="entry name" value="paralog of FGE (formylglycine-generating enzyme)"/>
    <property type="match status" value="1"/>
</dbReference>
<dbReference type="InterPro" id="IPR005532">
    <property type="entry name" value="SUMF_dom"/>
</dbReference>
<accession>A0A4S8I131</accession>
<feature type="chain" id="PRO_5020498032" evidence="1">
    <location>
        <begin position="20"/>
        <end position="320"/>
    </location>
</feature>
<dbReference type="PANTHER" id="PTHR23150">
    <property type="entry name" value="SULFATASE MODIFYING FACTOR 1, 2"/>
    <property type="match status" value="1"/>
</dbReference>
<dbReference type="RefSeq" id="WP_136575881.1">
    <property type="nucleotide sequence ID" value="NZ_STFF01000001.1"/>
</dbReference>
<sequence>MKFVQFVIAFLFSSTCALAQTNNSTAFAPYDQTIPGSSVTFNMVPIQAGSFMMGSPGTEAGHKPAEGPAKKIRLDAFWMGAKEVTYDEFLLFFNDENTPRDSEVDAVTRPTPQYIDLSWGMGKQGGFPVNSMSQYTAMMYCRWLYKKTGIFYRLPTEAEWEYACRAGSTGAYYFGDNAKQLKDYAWFADNSNKKYQKTGQKKPNAWGLYDMLGNVGEWTLDQYREDYFTALGDTALNPMVAPTVTYPRAVRGGGYLDKPDALRCATRMPSNASWNKRDPQMPKSKWWLTDAMAVGFRIVRPAQAPTAEEAEAFYAKYCHE</sequence>
<dbReference type="EMBL" id="STFF01000001">
    <property type="protein sequence ID" value="THU41391.1"/>
    <property type="molecule type" value="Genomic_DNA"/>
</dbReference>
<evidence type="ECO:0000313" key="3">
    <source>
        <dbReference type="EMBL" id="THU41391.1"/>
    </source>
</evidence>
<evidence type="ECO:0000256" key="1">
    <source>
        <dbReference type="SAM" id="SignalP"/>
    </source>
</evidence>
<evidence type="ECO:0000259" key="2">
    <source>
        <dbReference type="Pfam" id="PF03781"/>
    </source>
</evidence>
<dbReference type="Proteomes" id="UP000306918">
    <property type="component" value="Unassembled WGS sequence"/>
</dbReference>
<keyword evidence="1" id="KW-0732">Signal</keyword>
<evidence type="ECO:0000313" key="4">
    <source>
        <dbReference type="Proteomes" id="UP000306918"/>
    </source>
</evidence>
<dbReference type="AlphaFoldDB" id="A0A4S8I131"/>
<dbReference type="InterPro" id="IPR016187">
    <property type="entry name" value="CTDL_fold"/>
</dbReference>
<dbReference type="OrthoDB" id="9768004at2"/>
<reference evidence="3 4" key="1">
    <citation type="submission" date="2019-04" db="EMBL/GenBank/DDBJ databases">
        <title>Niastella caeni sp. nov., isolated from activated sludge.</title>
        <authorList>
            <person name="Sheng M."/>
        </authorList>
    </citation>
    <scope>NUCLEOTIDE SEQUENCE [LARGE SCALE GENOMIC DNA]</scope>
    <source>
        <strain evidence="3 4">HX-2-15</strain>
    </source>
</reference>
<keyword evidence="4" id="KW-1185">Reference proteome</keyword>
<dbReference type="PANTHER" id="PTHR23150:SF19">
    <property type="entry name" value="FORMYLGLYCINE-GENERATING ENZYME"/>
    <property type="match status" value="1"/>
</dbReference>
<comment type="caution">
    <text evidence="3">The sequence shown here is derived from an EMBL/GenBank/DDBJ whole genome shotgun (WGS) entry which is preliminary data.</text>
</comment>
<dbReference type="GO" id="GO:0120147">
    <property type="term" value="F:formylglycine-generating oxidase activity"/>
    <property type="evidence" value="ECO:0007669"/>
    <property type="project" value="TreeGrafter"/>
</dbReference>
<dbReference type="InterPro" id="IPR051043">
    <property type="entry name" value="Sulfatase_Mod_Factor_Kinase"/>
</dbReference>
<feature type="domain" description="Sulfatase-modifying factor enzyme-like" evidence="2">
    <location>
        <begin position="42"/>
        <end position="275"/>
    </location>
</feature>
<name>A0A4S8I131_9BACT</name>